<dbReference type="PROSITE" id="PS50262">
    <property type="entry name" value="G_PROTEIN_RECEP_F1_2"/>
    <property type="match status" value="1"/>
</dbReference>
<dbReference type="PANTHER" id="PTHR24248">
    <property type="entry name" value="ADRENERGIC RECEPTOR-RELATED G-PROTEIN COUPLED RECEPTOR"/>
    <property type="match status" value="1"/>
</dbReference>
<organism evidence="12 13">
    <name type="scientific">Gasterosteus aculeatus aculeatus</name>
    <name type="common">three-spined stickleback</name>
    <dbReference type="NCBI Taxonomy" id="481459"/>
    <lineage>
        <taxon>Eukaryota</taxon>
        <taxon>Metazoa</taxon>
        <taxon>Chordata</taxon>
        <taxon>Craniata</taxon>
        <taxon>Vertebrata</taxon>
        <taxon>Euteleostomi</taxon>
        <taxon>Actinopterygii</taxon>
        <taxon>Neopterygii</taxon>
        <taxon>Teleostei</taxon>
        <taxon>Neoteleostei</taxon>
        <taxon>Acanthomorphata</taxon>
        <taxon>Eupercaria</taxon>
        <taxon>Perciformes</taxon>
        <taxon>Cottioidei</taxon>
        <taxon>Gasterosteales</taxon>
        <taxon>Gasterosteidae</taxon>
        <taxon>Gasterosteus</taxon>
    </lineage>
</organism>
<keyword evidence="13" id="KW-1185">Reference proteome</keyword>
<keyword evidence="3 9" id="KW-0812">Transmembrane</keyword>
<dbReference type="Proteomes" id="UP000007635">
    <property type="component" value="Chromosome I"/>
</dbReference>
<evidence type="ECO:0000256" key="1">
    <source>
        <dbReference type="ARBA" id="ARBA00004651"/>
    </source>
</evidence>
<feature type="transmembrane region" description="Helical" evidence="9">
    <location>
        <begin position="116"/>
        <end position="139"/>
    </location>
</feature>
<evidence type="ECO:0000256" key="5">
    <source>
        <dbReference type="ARBA" id="ARBA00023040"/>
    </source>
</evidence>
<evidence type="ECO:0000256" key="9">
    <source>
        <dbReference type="RuleBase" id="RU201114"/>
    </source>
</evidence>
<feature type="transmembrane region" description="Helical" evidence="9">
    <location>
        <begin position="204"/>
        <end position="228"/>
    </location>
</feature>
<dbReference type="InterPro" id="IPR001634">
    <property type="entry name" value="Adenosn_rcpt"/>
</dbReference>
<keyword evidence="2 9" id="KW-1003">Cell membrane</keyword>
<evidence type="ECO:0000313" key="12">
    <source>
        <dbReference type="Ensembl" id="ENSGACP00000071020.1"/>
    </source>
</evidence>
<feature type="transmembrane region" description="Helical" evidence="9">
    <location>
        <begin position="385"/>
        <end position="404"/>
    </location>
</feature>
<feature type="domain" description="G-protein coupled receptors family 1 profile" evidence="11">
    <location>
        <begin position="61"/>
        <end position="402"/>
    </location>
</feature>
<evidence type="ECO:0000256" key="8">
    <source>
        <dbReference type="ARBA" id="ARBA00023224"/>
    </source>
</evidence>
<dbReference type="InterPro" id="IPR017452">
    <property type="entry name" value="GPCR_Rhodpsn_7TM"/>
</dbReference>
<keyword evidence="6 9" id="KW-0472">Membrane</keyword>
<evidence type="ECO:0000256" key="10">
    <source>
        <dbReference type="SAM" id="MobiDB-lite"/>
    </source>
</evidence>
<feature type="transmembrane region" description="Helical" evidence="9">
    <location>
        <begin position="45"/>
        <end position="69"/>
    </location>
</feature>
<keyword evidence="9" id="KW-1015">Disulfide bond</keyword>
<feature type="transmembrane region" description="Helical" evidence="9">
    <location>
        <begin position="81"/>
        <end position="104"/>
    </location>
</feature>
<sequence length="428" mass="45843">MIAPESCSAGCFPLLRRPGVPPTMNVTPGGCSAQMPYGYLPRTKGLYIATELTIALLAIVGNFLVCLAVTRNKKLRTVTNYFLVSLAVADTLVGLVAIPCAVLTDLGRPHHDLPLCLVLLSLLMVLTQSSILSLLAVAAERYMAILLPFQYQRVMSPRNAQLALLVTWGLGAISGSVPLMDWKRQPANSDYCIFTCVVDMHNMVYFNFFCCLVVPLVAMFVIYGHIFVTVRRQLRRIAVARGAAKDAGGVASGGSTGTDDIGSSITVSGADPATGCDEAAACEGGDRARAEVESGIGSSVETQTTAASTKPGPMNASAGPASSGSVAPGEPNGAKLALRTRQETRKATSLFLVLFLFMACWMPIHIINCVLLFCPRCDVPMSLTLAAILLSHVNSALNPILYAYRMRSFRYALIGILRGLWSFRSKRQ</sequence>
<accession>A0AAQ4S712</accession>
<keyword evidence="4 9" id="KW-1133">Transmembrane helix</keyword>
<feature type="compositionally biased region" description="Polar residues" evidence="10">
    <location>
        <begin position="296"/>
        <end position="308"/>
    </location>
</feature>
<evidence type="ECO:0000256" key="4">
    <source>
        <dbReference type="ARBA" id="ARBA00022989"/>
    </source>
</evidence>
<dbReference type="InterPro" id="IPR000276">
    <property type="entry name" value="GPCR_Rhodpsn"/>
</dbReference>
<dbReference type="PANTHER" id="PTHR24248:SF192">
    <property type="entry name" value="G-PROTEIN COUPLED RECEPTORS FAMILY 1 PROFILE DOMAIN-CONTAINING PROTEIN"/>
    <property type="match status" value="1"/>
</dbReference>
<feature type="transmembrane region" description="Helical" evidence="9">
    <location>
        <begin position="349"/>
        <end position="373"/>
    </location>
</feature>
<evidence type="ECO:0000256" key="7">
    <source>
        <dbReference type="ARBA" id="ARBA00023170"/>
    </source>
</evidence>
<feature type="region of interest" description="Disordered" evidence="10">
    <location>
        <begin position="293"/>
        <end position="333"/>
    </location>
</feature>
<reference evidence="12 13" key="1">
    <citation type="journal article" date="2021" name="G3 (Bethesda)">
        <title>Improved contiguity of the threespine stickleback genome using long-read sequencing.</title>
        <authorList>
            <person name="Nath S."/>
            <person name="Shaw D.E."/>
            <person name="White M.A."/>
        </authorList>
    </citation>
    <scope>NUCLEOTIDE SEQUENCE [LARGE SCALE GENOMIC DNA]</scope>
    <source>
        <strain evidence="12 13">Lake Benthic</strain>
    </source>
</reference>
<keyword evidence="7 9" id="KW-0675">Receptor</keyword>
<dbReference type="PROSITE" id="PS00237">
    <property type="entry name" value="G_PROTEIN_RECEP_F1_1"/>
    <property type="match status" value="1"/>
</dbReference>
<dbReference type="GO" id="GO:0001609">
    <property type="term" value="F:G protein-coupled adenosine receptor activity"/>
    <property type="evidence" value="ECO:0007669"/>
    <property type="project" value="UniProtKB-UniRule"/>
</dbReference>
<evidence type="ECO:0000256" key="6">
    <source>
        <dbReference type="ARBA" id="ARBA00023136"/>
    </source>
</evidence>
<dbReference type="GO" id="GO:0005886">
    <property type="term" value="C:plasma membrane"/>
    <property type="evidence" value="ECO:0007669"/>
    <property type="project" value="UniProtKB-SubCell"/>
</dbReference>
<proteinExistence type="inferred from homology"/>
<dbReference type="GO" id="GO:0071875">
    <property type="term" value="P:adrenergic receptor signaling pathway"/>
    <property type="evidence" value="ECO:0007669"/>
    <property type="project" value="UniProtKB-ARBA"/>
</dbReference>
<feature type="transmembrane region" description="Helical" evidence="9">
    <location>
        <begin position="160"/>
        <end position="180"/>
    </location>
</feature>
<evidence type="ECO:0000256" key="3">
    <source>
        <dbReference type="ARBA" id="ARBA00022692"/>
    </source>
</evidence>
<keyword evidence="8 9" id="KW-0807">Transducer</keyword>
<dbReference type="Pfam" id="PF00001">
    <property type="entry name" value="7tm_1"/>
    <property type="match status" value="1"/>
</dbReference>
<feature type="compositionally biased region" description="Low complexity" evidence="10">
    <location>
        <begin position="311"/>
        <end position="329"/>
    </location>
</feature>
<evidence type="ECO:0000256" key="2">
    <source>
        <dbReference type="ARBA" id="ARBA00022475"/>
    </source>
</evidence>
<dbReference type="GeneTree" id="ENSGT01030000234555"/>
<keyword evidence="9" id="KW-0325">Glycoprotein</keyword>
<evidence type="ECO:0000259" key="11">
    <source>
        <dbReference type="PROSITE" id="PS50262"/>
    </source>
</evidence>
<dbReference type="Gene3D" id="1.20.1070.10">
    <property type="entry name" value="Rhodopsin 7-helix transmembrane proteins"/>
    <property type="match status" value="1"/>
</dbReference>
<dbReference type="SUPFAM" id="SSF81321">
    <property type="entry name" value="Family A G protein-coupled receptor-like"/>
    <property type="match status" value="1"/>
</dbReference>
<comment type="similarity">
    <text evidence="9">Belongs to the G-protein coupled receptor 1 family.</text>
</comment>
<comment type="subcellular location">
    <subcellularLocation>
        <location evidence="1 9">Cell membrane</location>
        <topology evidence="1 9">Multi-pass membrane protein</topology>
    </subcellularLocation>
</comment>
<dbReference type="PRINTS" id="PR00424">
    <property type="entry name" value="ADENOSINER"/>
</dbReference>
<evidence type="ECO:0000313" key="13">
    <source>
        <dbReference type="Proteomes" id="UP000007635"/>
    </source>
</evidence>
<dbReference type="PRINTS" id="PR00237">
    <property type="entry name" value="GPCRRHODOPSN"/>
</dbReference>
<reference evidence="12" key="2">
    <citation type="submission" date="2025-08" db="UniProtKB">
        <authorList>
            <consortium name="Ensembl"/>
        </authorList>
    </citation>
    <scope>IDENTIFICATION</scope>
</reference>
<protein>
    <recommendedName>
        <fullName evidence="11">G-protein coupled receptors family 1 profile domain-containing protein</fullName>
    </recommendedName>
</protein>
<name>A0AAQ4S712_GASAC</name>
<dbReference type="SMART" id="SM01381">
    <property type="entry name" value="7TM_GPCR_Srsx"/>
    <property type="match status" value="1"/>
</dbReference>
<dbReference type="Ensembl" id="ENSGACT00000052829.1">
    <property type="protein sequence ID" value="ENSGACP00000071020.1"/>
    <property type="gene ID" value="ENSGACG00000027798.1"/>
</dbReference>
<dbReference type="AlphaFoldDB" id="A0AAQ4S712"/>
<keyword evidence="5 9" id="KW-0297">G-protein coupled receptor</keyword>
<reference evidence="12" key="3">
    <citation type="submission" date="2025-09" db="UniProtKB">
        <authorList>
            <consortium name="Ensembl"/>
        </authorList>
    </citation>
    <scope>IDENTIFICATION</scope>
</reference>